<dbReference type="InterPro" id="IPR000722">
    <property type="entry name" value="RNA_pol_asu"/>
</dbReference>
<dbReference type="InterPro" id="IPR042102">
    <property type="entry name" value="RNA_pol_Rpb1_3_sf"/>
</dbReference>
<evidence type="ECO:0000256" key="4">
    <source>
        <dbReference type="ARBA" id="ARBA00022679"/>
    </source>
</evidence>
<dbReference type="Gene3D" id="2.40.40.20">
    <property type="match status" value="1"/>
</dbReference>
<proteinExistence type="inferred from homology"/>
<feature type="domain" description="RNA polymerase N-terminal" evidence="14">
    <location>
        <begin position="379"/>
        <end position="706"/>
    </location>
</feature>
<evidence type="ECO:0000256" key="3">
    <source>
        <dbReference type="ARBA" id="ARBA00022478"/>
    </source>
</evidence>
<keyword evidence="8" id="KW-0460">Magnesium</keyword>
<evidence type="ECO:0000256" key="7">
    <source>
        <dbReference type="ARBA" id="ARBA00022833"/>
    </source>
</evidence>
<feature type="region of interest" description="Disordered" evidence="13">
    <location>
        <begin position="1371"/>
        <end position="1497"/>
    </location>
</feature>
<comment type="catalytic activity">
    <reaction evidence="11 12">
        <text>RNA(n) + a ribonucleoside 5'-triphosphate = RNA(n+1) + diphosphate</text>
        <dbReference type="Rhea" id="RHEA:21248"/>
        <dbReference type="Rhea" id="RHEA-COMP:14527"/>
        <dbReference type="Rhea" id="RHEA-COMP:17342"/>
        <dbReference type="ChEBI" id="CHEBI:33019"/>
        <dbReference type="ChEBI" id="CHEBI:61557"/>
        <dbReference type="ChEBI" id="CHEBI:140395"/>
        <dbReference type="EC" id="2.7.7.6"/>
    </reaction>
</comment>
<evidence type="ECO:0000256" key="2">
    <source>
        <dbReference type="ARBA" id="ARBA00006460"/>
    </source>
</evidence>
<evidence type="ECO:0000313" key="15">
    <source>
        <dbReference type="EMBL" id="KAK8227409.1"/>
    </source>
</evidence>
<keyword evidence="3 12" id="KW-0240">DNA-directed RNA polymerase</keyword>
<dbReference type="InterPro" id="IPR006592">
    <property type="entry name" value="RNA_pol_N"/>
</dbReference>
<accession>A0ABR1YEL3</accession>
<dbReference type="Proteomes" id="UP001492380">
    <property type="component" value="Unassembled WGS sequence"/>
</dbReference>
<comment type="caution">
    <text evidence="15">The sequence shown here is derived from an EMBL/GenBank/DDBJ whole genome shotgun (WGS) entry which is preliminary data.</text>
</comment>
<dbReference type="Gene3D" id="1.10.150.390">
    <property type="match status" value="1"/>
</dbReference>
<feature type="compositionally biased region" description="Basic and acidic residues" evidence="13">
    <location>
        <begin position="1394"/>
        <end position="1403"/>
    </location>
</feature>
<dbReference type="EMBL" id="JBBWRZ010000010">
    <property type="protein sequence ID" value="KAK8227409.1"/>
    <property type="molecule type" value="Genomic_DNA"/>
</dbReference>
<sequence>MNIAEPVSSSISGVEFGFLTSEEIRALSVKRITNSVTFDNLLHPTPGGLYDAALGAFLDNPCSTCNLNTHSCPGHCGHIELPVPVYHPTYMDQLLRLVRAQCLYCHGLKMPRVLIHEYTLRLKCLRYGLLAAEREIHEMKYESEKKDSKEEGEDVDSGDSDDEKSGIMQKREAFYKQALKSIGGKKRSEWSTEKTEAISEARRLLIKEFLYDINKNRKCANCGGISPSFRKDRYVKIFKKGLSVKDKSIMIQKGLKISNPLVEEAERQKRRQALKDKHKGDPMEMDEGVADMGATEIEDEEDGESIDVDEEITDGMVAAEAATGSSSKKAKDEGEGQSYVTTSEIKAYLDRLFEKEQEIFSLVYGPRTRAKKSGKMTADMFFIKTLVVPPTKYRPEAKTGQSDIAEAQQNSLYRNILTVCQDVGVIINEIKKGTSETGRAPRTYSDLQNNIVALQDAVNSLIDRDRNPIQGAAGKKNEDGIKQKLEKKEGLFRKNMMGKRVNFAARSVISPDPNIETNEIGVPPVFAMKLTYPEPVTSHNFHELKEAVLNGPFKWPGAAAIENEDGSVINLERKTYDERTALGNQLLAPSNTRVNGARNKKVYRHLNNGDVVIMNRQPTLHKPSMMCHRARVLPGEKTIRMHYANCNTYNADFDGDEMNMHFPQNELARAEAAMIADTDHQYLSSTAGAPLRGLIQDHISMGVSLTNKDTFFNREDYHQLLYACLRPEAEHTVECRRLRTVPPAILRPKPLWTGKQLITTVLKNIQPDAGTGLTLHSKSSTAADRWGKGSEEQNVLFKDGELLIGIMDKKQIGPSGGGLVNAVYEAYGHSAAGKLLSALGRMLTKLLHMRAFSCGVEDLVLTAEGEKRRRKILLGAEKVGLDVASKYVSLETSKPSSSNPELLKRMEAVLRDDSKQHGLDQLTNQATAALSSEVTKACLPDGLIKPFPKNQMQAMTGSGAKGSQVNANLISCNLGQQVLEGRRVPIMVSGKTLPCFKPFESSVRAGGYIVDRFLTGIRPQEYYFHTMAGREGLIDTAVKTSRSGYLQRCVIKGMEGLKVEYDTSVRDSDGSIVQFLYGEDGIDPTKEKYMNDFKFTAENFTSVVNNMKMAGNMGALMSPEASEWNKTATKLYKKTKNLAAMDPATSVFAPSRHAGATSEKFYQAKKKYIDNNPDKLITSKKQKVDTPNAIARKTFELALDGKYLKSIVEPGEAVGVVAGQSVGEPSTQMTLNTFHLAGHSAKNVTLGIPRLREIVMTASAKIGTPSMTLYLNPELSKEHGERFAKGISRLSLAEIIDEVTVNEMVGKGIGYQTAKIYKIRLNLFPSEEYCKEYAIDVKDVEKTIERKFLPRLQKIIRAELKKKGEEKTLKAAAKTDALPDIGQSAGVIEQQQARPDEGGKRKDDDDDDDDDDDGDATNSKQRANRSENASYEKPDDAEEAIAKQARQRDATPEDDDALPNRSRSVSESGDDSESDSEDEGAKKKTSKAAAAERESRIKERVQDVASFKFDDEHAQWCEFVFEYDVSTAKLLMLHLVESACHDAVIQSCGQHINGCLATTEKVDGKDTNIILTEGVDLPAMWDYQDVIEPHKLFTNDIVAVLKHYGVEAARATIVREMNAVFGGHGISVDNRHLNLIADTMTRGGGYTAFNRMGMTSNPSPFMKMSFETTVGFLKDAVMQEDEDLLENPSARIVMGKLSKVGTGSFDVLMPVA</sequence>
<dbReference type="CDD" id="cd02735">
    <property type="entry name" value="RNAP_I_Rpa1_C"/>
    <property type="match status" value="1"/>
</dbReference>
<keyword evidence="5 12" id="KW-0548">Nucleotidyltransferase</keyword>
<dbReference type="EC" id="2.7.7.6" evidence="12"/>
<comment type="function">
    <text evidence="12">DNA-dependent RNA polymerase catalyzes the transcription of DNA into RNA using the four ribonucleoside triphosphates as substrates.</text>
</comment>
<dbReference type="Gene3D" id="4.10.860.120">
    <property type="entry name" value="RNA polymerase II, clamp domain"/>
    <property type="match status" value="1"/>
</dbReference>
<evidence type="ECO:0000256" key="8">
    <source>
        <dbReference type="ARBA" id="ARBA00022842"/>
    </source>
</evidence>
<comment type="similarity">
    <text evidence="2 12">Belongs to the RNA polymerase beta' chain family.</text>
</comment>
<dbReference type="InterPro" id="IPR045867">
    <property type="entry name" value="DNA-dir_RpoC_beta_prime"/>
</dbReference>
<keyword evidence="4 12" id="KW-0808">Transferase</keyword>
<evidence type="ECO:0000256" key="1">
    <source>
        <dbReference type="ARBA" id="ARBA00004123"/>
    </source>
</evidence>
<dbReference type="PANTHER" id="PTHR19376">
    <property type="entry name" value="DNA-DIRECTED RNA POLYMERASE"/>
    <property type="match status" value="1"/>
</dbReference>
<feature type="compositionally biased region" description="Basic and acidic residues" evidence="13">
    <location>
        <begin position="273"/>
        <end position="282"/>
    </location>
</feature>
<dbReference type="Pfam" id="PF05000">
    <property type="entry name" value="RNA_pol_Rpb1_4"/>
    <property type="match status" value="1"/>
</dbReference>
<protein>
    <recommendedName>
        <fullName evidence="12">DNA-directed RNA polymerase subunit</fullName>
        <ecNumber evidence="12">2.7.7.6</ecNumber>
    </recommendedName>
</protein>
<comment type="subcellular location">
    <subcellularLocation>
        <location evidence="1">Nucleus</location>
    </subcellularLocation>
</comment>
<evidence type="ECO:0000256" key="11">
    <source>
        <dbReference type="ARBA" id="ARBA00048552"/>
    </source>
</evidence>
<evidence type="ECO:0000256" key="10">
    <source>
        <dbReference type="ARBA" id="ARBA00023242"/>
    </source>
</evidence>
<keyword evidence="6" id="KW-0479">Metal-binding</keyword>
<feature type="compositionally biased region" description="Acidic residues" evidence="13">
    <location>
        <begin position="1468"/>
        <end position="1478"/>
    </location>
</feature>
<dbReference type="Pfam" id="PF04998">
    <property type="entry name" value="RNA_pol_Rpb1_5"/>
    <property type="match status" value="1"/>
</dbReference>
<feature type="region of interest" description="Disordered" evidence="13">
    <location>
        <begin position="266"/>
        <end position="287"/>
    </location>
</feature>
<dbReference type="Gene3D" id="1.10.132.30">
    <property type="match status" value="1"/>
</dbReference>
<feature type="compositionally biased region" description="Acidic residues" evidence="13">
    <location>
        <begin position="150"/>
        <end position="162"/>
    </location>
</feature>
<dbReference type="InterPro" id="IPR007081">
    <property type="entry name" value="RNA_pol_Rpb1_5"/>
</dbReference>
<keyword evidence="10" id="KW-0539">Nucleus</keyword>
<dbReference type="Pfam" id="PF04983">
    <property type="entry name" value="RNA_pol_Rpb1_3"/>
    <property type="match status" value="1"/>
</dbReference>
<dbReference type="Pfam" id="PF04997">
    <property type="entry name" value="RNA_pol_Rpb1_1"/>
    <property type="match status" value="1"/>
</dbReference>
<name>A0ABR1YEL3_9PEZI</name>
<dbReference type="Pfam" id="PF00623">
    <property type="entry name" value="RNA_pol_Rpb1_2"/>
    <property type="match status" value="1"/>
</dbReference>
<dbReference type="Gene3D" id="3.30.70.2850">
    <property type="match status" value="2"/>
</dbReference>
<dbReference type="PANTHER" id="PTHR19376:SF11">
    <property type="entry name" value="DNA-DIRECTED RNA POLYMERASE I SUBUNIT RPA1"/>
    <property type="match status" value="1"/>
</dbReference>
<feature type="compositionally biased region" description="Polar residues" evidence="13">
    <location>
        <begin position="1416"/>
        <end position="1429"/>
    </location>
</feature>
<dbReference type="InterPro" id="IPR015699">
    <property type="entry name" value="DNA-dir_RNA_pol1_lsu_N"/>
</dbReference>
<keyword evidence="9 12" id="KW-0804">Transcription</keyword>
<evidence type="ECO:0000313" key="16">
    <source>
        <dbReference type="Proteomes" id="UP001492380"/>
    </source>
</evidence>
<dbReference type="InterPro" id="IPR038120">
    <property type="entry name" value="Rpb1_funnel_sf"/>
</dbReference>
<feature type="compositionally biased region" description="Acidic residues" evidence="13">
    <location>
        <begin position="1404"/>
        <end position="1415"/>
    </location>
</feature>
<evidence type="ECO:0000259" key="14">
    <source>
        <dbReference type="SMART" id="SM00663"/>
    </source>
</evidence>
<dbReference type="Gene3D" id="3.30.1490.180">
    <property type="entry name" value="RNA polymerase ii"/>
    <property type="match status" value="1"/>
</dbReference>
<dbReference type="InterPro" id="IPR007083">
    <property type="entry name" value="RNA_pol_Rpb1_4"/>
</dbReference>
<gene>
    <name evidence="15" type="ORF">HDK90DRAFT_420129</name>
</gene>
<organism evidence="15 16">
    <name type="scientific">Phyllosticta capitalensis</name>
    <dbReference type="NCBI Taxonomy" id="121624"/>
    <lineage>
        <taxon>Eukaryota</taxon>
        <taxon>Fungi</taxon>
        <taxon>Dikarya</taxon>
        <taxon>Ascomycota</taxon>
        <taxon>Pezizomycotina</taxon>
        <taxon>Dothideomycetes</taxon>
        <taxon>Dothideomycetes incertae sedis</taxon>
        <taxon>Botryosphaeriales</taxon>
        <taxon>Phyllostictaceae</taxon>
        <taxon>Phyllosticta</taxon>
    </lineage>
</organism>
<dbReference type="CDD" id="cd01435">
    <property type="entry name" value="RNAP_I_RPA1_N"/>
    <property type="match status" value="1"/>
</dbReference>
<dbReference type="InterPro" id="IPR007066">
    <property type="entry name" value="RNA_pol_Rpb1_3"/>
</dbReference>
<dbReference type="Gene3D" id="1.10.357.120">
    <property type="match status" value="1"/>
</dbReference>
<evidence type="ECO:0000256" key="12">
    <source>
        <dbReference type="RuleBase" id="RU004279"/>
    </source>
</evidence>
<evidence type="ECO:0000256" key="9">
    <source>
        <dbReference type="ARBA" id="ARBA00023163"/>
    </source>
</evidence>
<dbReference type="InterPro" id="IPR007080">
    <property type="entry name" value="RNA_pol_Rpb1_1"/>
</dbReference>
<dbReference type="SMART" id="SM00663">
    <property type="entry name" value="RPOLA_N"/>
    <property type="match status" value="1"/>
</dbReference>
<dbReference type="InterPro" id="IPR044893">
    <property type="entry name" value="RNA_pol_Rpb1_clamp_domain"/>
</dbReference>
<keyword evidence="16" id="KW-1185">Reference proteome</keyword>
<keyword evidence="7" id="KW-0862">Zinc</keyword>
<evidence type="ECO:0000256" key="6">
    <source>
        <dbReference type="ARBA" id="ARBA00022723"/>
    </source>
</evidence>
<dbReference type="Gene3D" id="1.10.274.100">
    <property type="entry name" value="RNA polymerase Rpb1, domain 3"/>
    <property type="match status" value="1"/>
</dbReference>
<dbReference type="InterPro" id="IPR047107">
    <property type="entry name" value="DNA-dir_RNA_pol1_lsu_C"/>
</dbReference>
<evidence type="ECO:0000256" key="13">
    <source>
        <dbReference type="SAM" id="MobiDB-lite"/>
    </source>
</evidence>
<evidence type="ECO:0000256" key="5">
    <source>
        <dbReference type="ARBA" id="ARBA00022695"/>
    </source>
</evidence>
<reference evidence="15 16" key="1">
    <citation type="submission" date="2024-04" db="EMBL/GenBank/DDBJ databases">
        <title>Phyllosticta paracitricarpa is synonymous to the EU quarantine fungus P. citricarpa based on phylogenomic analyses.</title>
        <authorList>
            <consortium name="Lawrence Berkeley National Laboratory"/>
            <person name="Van Ingen-Buijs V.A."/>
            <person name="Van Westerhoven A.C."/>
            <person name="Haridas S."/>
            <person name="Skiadas P."/>
            <person name="Martin F."/>
            <person name="Groenewald J.Z."/>
            <person name="Crous P.W."/>
            <person name="Seidl M.F."/>
        </authorList>
    </citation>
    <scope>NUCLEOTIDE SEQUENCE [LARGE SCALE GENOMIC DNA]</scope>
    <source>
        <strain evidence="15 16">CBS 123374</strain>
    </source>
</reference>
<dbReference type="SUPFAM" id="SSF64484">
    <property type="entry name" value="beta and beta-prime subunits of DNA dependent RNA-polymerase"/>
    <property type="match status" value="1"/>
</dbReference>
<feature type="region of interest" description="Disordered" evidence="13">
    <location>
        <begin position="141"/>
        <end position="164"/>
    </location>
</feature>